<sequence length="270" mass="31584">MKREVFFGTPPECNARPYCGKDGLMLFLEHLHHHYYYEVIVKNHSYDLFVEQFLSSHKHLDATDATCKNEHARNLNSISFLLKRRRDLVGKYLSTSNSRDDYDNLWTELKTEAPETEVYKRPFFGQPSMDDRNDVTALTVSNPFECHLSNDAFGIIAEGLNIAKVFMRPVNPCTLAQLFGGTLQLPLVVQNTRRLSYFFHLLRRENYICRNWQKVIEDTRMFYKRDGITPLTAKDISPALYSVTCEKEKAPFQNVMEGIVKRIKKYYLFN</sequence>
<reference evidence="1 2" key="1">
    <citation type="submission" date="2019-08" db="EMBL/GenBank/DDBJ databases">
        <title>In-depth cultivation of the pig gut microbiome towards novel bacterial diversity and tailored functional studies.</title>
        <authorList>
            <person name="Wylensek D."/>
            <person name="Hitch T.C.A."/>
            <person name="Clavel T."/>
        </authorList>
    </citation>
    <scope>NUCLEOTIDE SEQUENCE [LARGE SCALE GENOMIC DNA]</scope>
    <source>
        <strain evidence="1 2">LKV-178-WT-2A</strain>
    </source>
</reference>
<evidence type="ECO:0000313" key="2">
    <source>
        <dbReference type="Proteomes" id="UP000438914"/>
    </source>
</evidence>
<organism evidence="1 2">
    <name type="scientific">Hallella mizrahii</name>
    <dbReference type="NCBI Taxonomy" id="2606637"/>
    <lineage>
        <taxon>Bacteria</taxon>
        <taxon>Pseudomonadati</taxon>
        <taxon>Bacteroidota</taxon>
        <taxon>Bacteroidia</taxon>
        <taxon>Bacteroidales</taxon>
        <taxon>Prevotellaceae</taxon>
        <taxon>Hallella</taxon>
    </lineage>
</organism>
<dbReference type="RefSeq" id="WP_154533401.1">
    <property type="nucleotide sequence ID" value="NZ_VUNG01000005.1"/>
</dbReference>
<evidence type="ECO:0000313" key="1">
    <source>
        <dbReference type="EMBL" id="MST83822.1"/>
    </source>
</evidence>
<dbReference type="EMBL" id="VUNG01000005">
    <property type="protein sequence ID" value="MST83822.1"/>
    <property type="molecule type" value="Genomic_DNA"/>
</dbReference>
<dbReference type="AlphaFoldDB" id="A0A7K0KD30"/>
<dbReference type="Proteomes" id="UP000438914">
    <property type="component" value="Unassembled WGS sequence"/>
</dbReference>
<proteinExistence type="predicted"/>
<comment type="caution">
    <text evidence="1">The sequence shown here is derived from an EMBL/GenBank/DDBJ whole genome shotgun (WGS) entry which is preliminary data.</text>
</comment>
<protein>
    <submittedName>
        <fullName evidence="1">Uncharacterized protein</fullName>
    </submittedName>
</protein>
<keyword evidence="2" id="KW-1185">Reference proteome</keyword>
<name>A0A7K0KD30_9BACT</name>
<accession>A0A7K0KD30</accession>
<gene>
    <name evidence="1" type="ORF">FYJ73_03880</name>
</gene>